<accession>A0A5J4VLH8</accession>
<dbReference type="Proteomes" id="UP000324800">
    <property type="component" value="Unassembled WGS sequence"/>
</dbReference>
<feature type="region of interest" description="Disordered" evidence="1">
    <location>
        <begin position="156"/>
        <end position="181"/>
    </location>
</feature>
<feature type="compositionally biased region" description="Basic residues" evidence="1">
    <location>
        <begin position="327"/>
        <end position="347"/>
    </location>
</feature>
<evidence type="ECO:0000313" key="2">
    <source>
        <dbReference type="EMBL" id="KAA6383497.1"/>
    </source>
</evidence>
<dbReference type="AlphaFoldDB" id="A0A5J4VLH8"/>
<gene>
    <name evidence="2" type="ORF">EZS28_020975</name>
</gene>
<organism evidence="2 3">
    <name type="scientific">Streblomastix strix</name>
    <dbReference type="NCBI Taxonomy" id="222440"/>
    <lineage>
        <taxon>Eukaryota</taxon>
        <taxon>Metamonada</taxon>
        <taxon>Preaxostyla</taxon>
        <taxon>Oxymonadida</taxon>
        <taxon>Streblomastigidae</taxon>
        <taxon>Streblomastix</taxon>
    </lineage>
</organism>
<feature type="compositionally biased region" description="Basic and acidic residues" evidence="1">
    <location>
        <begin position="1"/>
        <end position="16"/>
    </location>
</feature>
<feature type="compositionally biased region" description="Polar residues" evidence="1">
    <location>
        <begin position="161"/>
        <end position="172"/>
    </location>
</feature>
<sequence>MSKRETQKSKPVETKRPKGRPKNKPTATNVHEYMQLKKPFTHQGQTVNPLNIEKVPQILWDLGKYEQAQGKMKQIDYSALLRQIHLVDNSVSYQEADAGIQGLRGTVRRERIYGSFDPSGLVAEAIQTQQLVQQILAPQQLQSQQQANLNHDLNINDRLDQPSQRGPNNIGSSAPDHSIEDSDDERMELFGGYNRYQIQPQQELNPYSQNTDQQTDFAQQVDATQEDAEDEKEEAIEEQELEEDNAETNRELEYIGGLNQGQEPVHPHYNKRPFAQNNDFGYRVIDQGLSVYAKKKPMSEEEQLNQPKKQKKYISNKELKSTLKAQSKLKKQTSHQTRKKPKDKKSK</sequence>
<feature type="region of interest" description="Disordered" evidence="1">
    <location>
        <begin position="296"/>
        <end position="347"/>
    </location>
</feature>
<evidence type="ECO:0000313" key="3">
    <source>
        <dbReference type="Proteomes" id="UP000324800"/>
    </source>
</evidence>
<name>A0A5J4VLH8_9EUKA</name>
<evidence type="ECO:0000256" key="1">
    <source>
        <dbReference type="SAM" id="MobiDB-lite"/>
    </source>
</evidence>
<protein>
    <submittedName>
        <fullName evidence="2">Uncharacterized protein</fullName>
    </submittedName>
</protein>
<reference evidence="2 3" key="1">
    <citation type="submission" date="2019-03" db="EMBL/GenBank/DDBJ databases">
        <title>Single cell metagenomics reveals metabolic interactions within the superorganism composed of flagellate Streblomastix strix and complex community of Bacteroidetes bacteria on its surface.</title>
        <authorList>
            <person name="Treitli S.C."/>
            <person name="Kolisko M."/>
            <person name="Husnik F."/>
            <person name="Keeling P."/>
            <person name="Hampl V."/>
        </authorList>
    </citation>
    <scope>NUCLEOTIDE SEQUENCE [LARGE SCALE GENOMIC DNA]</scope>
    <source>
        <strain evidence="2">ST1C</strain>
    </source>
</reference>
<feature type="region of interest" description="Disordered" evidence="1">
    <location>
        <begin position="237"/>
        <end position="277"/>
    </location>
</feature>
<feature type="region of interest" description="Disordered" evidence="1">
    <location>
        <begin position="1"/>
        <end position="30"/>
    </location>
</feature>
<proteinExistence type="predicted"/>
<comment type="caution">
    <text evidence="2">The sequence shown here is derived from an EMBL/GenBank/DDBJ whole genome shotgun (WGS) entry which is preliminary data.</text>
</comment>
<dbReference type="EMBL" id="SNRW01006214">
    <property type="protein sequence ID" value="KAA6383497.1"/>
    <property type="molecule type" value="Genomic_DNA"/>
</dbReference>
<feature type="compositionally biased region" description="Acidic residues" evidence="1">
    <location>
        <begin position="237"/>
        <end position="246"/>
    </location>
</feature>